<dbReference type="EMBL" id="JARPOI010000016">
    <property type="protein sequence ID" value="KAJ9147923.1"/>
    <property type="molecule type" value="Genomic_DNA"/>
</dbReference>
<dbReference type="Pfam" id="PF12043">
    <property type="entry name" value="DUF3527"/>
    <property type="match status" value="1"/>
</dbReference>
<name>A0ABQ9KU34_HEVBR</name>
<protein>
    <submittedName>
        <fullName evidence="2">Uncharacterized protein</fullName>
    </submittedName>
</protein>
<reference evidence="2" key="1">
    <citation type="journal article" date="2023" name="Plant Biotechnol. J.">
        <title>Chromosome-level wild Hevea brasiliensis genome provides new tools for genomic-assisted breeding and valuable loci to elevate rubber yield.</title>
        <authorList>
            <person name="Cheng H."/>
            <person name="Song X."/>
            <person name="Hu Y."/>
            <person name="Wu T."/>
            <person name="Yang Q."/>
            <person name="An Z."/>
            <person name="Feng S."/>
            <person name="Deng Z."/>
            <person name="Wu W."/>
            <person name="Zeng X."/>
            <person name="Tu M."/>
            <person name="Wang X."/>
            <person name="Huang H."/>
        </authorList>
    </citation>
    <scope>NUCLEOTIDE SEQUENCE</scope>
    <source>
        <strain evidence="2">MT/VB/25A 57/8</strain>
    </source>
</reference>
<evidence type="ECO:0000313" key="3">
    <source>
        <dbReference type="Proteomes" id="UP001174677"/>
    </source>
</evidence>
<dbReference type="PANTHER" id="PTHR31390">
    <property type="entry name" value="EXPRESSED PROTEIN"/>
    <property type="match status" value="1"/>
</dbReference>
<sequence length="735" mass="81816">MGLDMELDFEKSCYSDLSPNTVLPCRHFSDVEKKSTNSKLTHKDDLLTVKEGFTEIVFHRYHSSSCKTPSRPVVLEGNVELKRGSIYQSSREVRKMKKTGVNEGRRKIELSRDSDTTLSFSIVDSLCCSDEEQTHKRSPVLSVKSNLNPTSVRKSSIEPCSSDGFIEICPNLDKREKQSAGTVRSDSSENPTFRCEQVVGPLNDANDLLEEDMALTFHKSLSAKVETNHSPSPSQSNCSSRASSKSRFSPIKKMFDPFLKSKSLGSPLGYMAEFGDDKTTGISNVRKNQIMRKSLLHDFANTVGKSDVDSPLVQKDPHQSTAACSPVHLHGCLKLENKHGVPYFEFSLDSPEEVFVAKTWNANNAVNWVYTFHSTCSRKKRSGWSLTDGSKESLVGQMQVSCYLCSELKNGGIFDNSMVTEFVLYDIAHARQSVSSQDSLDIGKPPSCSKSGYGGGTYELDNGSDAMKLKHQTKRASGISNFDSSNPYPLPSAVLHSDLEIAAIVIQLPFAKRESLKYKRRGKSSDKLHSNLLNYSMFEQRRKDFIDRESPDKLNVVIPTGNHSYPIDESWGPSSLLDRWRKGGGCDCGGWDMGCPLTVFGSPGIRCAEDELLMDNQRPLELFVQGTKQKIPGLTMRIVEEGQYAVDFHAQLSTLQAFSVCVAVLHGAEATSDIGEERSKQLPHCNSLKVLMGEEMQFFIEAATEEEKKKKVSKKMEEIKQPYVLNPPFSPFARV</sequence>
<comment type="caution">
    <text evidence="2">The sequence shown here is derived from an EMBL/GenBank/DDBJ whole genome shotgun (WGS) entry which is preliminary data.</text>
</comment>
<feature type="region of interest" description="Disordered" evidence="1">
    <location>
        <begin position="225"/>
        <end position="245"/>
    </location>
</feature>
<dbReference type="Proteomes" id="UP001174677">
    <property type="component" value="Chromosome 16"/>
</dbReference>
<gene>
    <name evidence="2" type="ORF">P3X46_030037</name>
</gene>
<evidence type="ECO:0000256" key="1">
    <source>
        <dbReference type="SAM" id="MobiDB-lite"/>
    </source>
</evidence>
<feature type="compositionally biased region" description="Low complexity" evidence="1">
    <location>
        <begin position="230"/>
        <end position="245"/>
    </location>
</feature>
<dbReference type="PANTHER" id="PTHR31390:SF0">
    <property type="entry name" value="DOMAIN PROTEIN, PUTATIVE (DUF3527)-RELATED"/>
    <property type="match status" value="1"/>
</dbReference>
<accession>A0ABQ9KU34</accession>
<keyword evidence="3" id="KW-1185">Reference proteome</keyword>
<proteinExistence type="predicted"/>
<evidence type="ECO:0000313" key="2">
    <source>
        <dbReference type="EMBL" id="KAJ9147923.1"/>
    </source>
</evidence>
<dbReference type="InterPro" id="IPR021916">
    <property type="entry name" value="DUF3527"/>
</dbReference>
<organism evidence="2 3">
    <name type="scientific">Hevea brasiliensis</name>
    <name type="common">Para rubber tree</name>
    <name type="synonym">Siphonia brasiliensis</name>
    <dbReference type="NCBI Taxonomy" id="3981"/>
    <lineage>
        <taxon>Eukaryota</taxon>
        <taxon>Viridiplantae</taxon>
        <taxon>Streptophyta</taxon>
        <taxon>Embryophyta</taxon>
        <taxon>Tracheophyta</taxon>
        <taxon>Spermatophyta</taxon>
        <taxon>Magnoliopsida</taxon>
        <taxon>eudicotyledons</taxon>
        <taxon>Gunneridae</taxon>
        <taxon>Pentapetalae</taxon>
        <taxon>rosids</taxon>
        <taxon>fabids</taxon>
        <taxon>Malpighiales</taxon>
        <taxon>Euphorbiaceae</taxon>
        <taxon>Crotonoideae</taxon>
        <taxon>Micrandreae</taxon>
        <taxon>Hevea</taxon>
    </lineage>
</organism>